<evidence type="ECO:0000313" key="1">
    <source>
        <dbReference type="EMBL" id="MCL1123467.1"/>
    </source>
</evidence>
<dbReference type="EMBL" id="JAKIKS010000006">
    <property type="protein sequence ID" value="MCL1123467.1"/>
    <property type="molecule type" value="Genomic_DNA"/>
</dbReference>
<accession>A0ABT0L6Z2</accession>
<dbReference type="InterPro" id="IPR036624">
    <property type="entry name" value="Hcp1-lik_sf"/>
</dbReference>
<protein>
    <submittedName>
        <fullName evidence="1">Type VI secretion system tube protein Hcp</fullName>
    </submittedName>
</protein>
<proteinExistence type="predicted"/>
<dbReference type="InterPro" id="IPR052947">
    <property type="entry name" value="T6SS_Hcp1_domain"/>
</dbReference>
<dbReference type="PANTHER" id="PTHR34319">
    <property type="entry name" value="MAJOR EXPORTED PROTEIN"/>
    <property type="match status" value="1"/>
</dbReference>
<dbReference type="RefSeq" id="WP_248938753.1">
    <property type="nucleotide sequence ID" value="NZ_JAKIKS010000006.1"/>
</dbReference>
<dbReference type="Proteomes" id="UP001203423">
    <property type="component" value="Unassembled WGS sequence"/>
</dbReference>
<dbReference type="PANTHER" id="PTHR34319:SF6">
    <property type="entry name" value="MAJOR EXPORTED PROTEIN"/>
    <property type="match status" value="1"/>
</dbReference>
<dbReference type="SUPFAM" id="SSF141452">
    <property type="entry name" value="Hcp1-like"/>
    <property type="match status" value="1"/>
</dbReference>
<organism evidence="1 2">
    <name type="scientific">Shewanella surugensis</name>
    <dbReference type="NCBI Taxonomy" id="212020"/>
    <lineage>
        <taxon>Bacteria</taxon>
        <taxon>Pseudomonadati</taxon>
        <taxon>Pseudomonadota</taxon>
        <taxon>Gammaproteobacteria</taxon>
        <taxon>Alteromonadales</taxon>
        <taxon>Shewanellaceae</taxon>
        <taxon>Shewanella</taxon>
    </lineage>
</organism>
<comment type="caution">
    <text evidence="1">The sequence shown here is derived from an EMBL/GenBank/DDBJ whole genome shotgun (WGS) entry which is preliminary data.</text>
</comment>
<keyword evidence="2" id="KW-1185">Reference proteome</keyword>
<dbReference type="InterPro" id="IPR008514">
    <property type="entry name" value="T6SS_Hcp"/>
</dbReference>
<name>A0ABT0L6Z2_9GAMM</name>
<dbReference type="NCBIfam" id="TIGR03344">
    <property type="entry name" value="VI_effect_Hcp1"/>
    <property type="match status" value="1"/>
</dbReference>
<sequence>MALTSYCAIGDIKGGCTQAGDKLDKVLVYSYEHNLEIPSDANTGAAIGSKKHKPYKIVKAVDKATSDVFTLWKSGKQVTVTHDLYRINASGVEEKYFTTTLENAIVVGIKNHTPDTFADTSDKFQDMEEVTFTYSKITKLYIEGNLEAQDGWDAS</sequence>
<dbReference type="Gene3D" id="2.30.110.20">
    <property type="entry name" value="Hcp1-like"/>
    <property type="match status" value="1"/>
</dbReference>
<dbReference type="Pfam" id="PF05638">
    <property type="entry name" value="T6SS_HCP"/>
    <property type="match status" value="1"/>
</dbReference>
<evidence type="ECO:0000313" key="2">
    <source>
        <dbReference type="Proteomes" id="UP001203423"/>
    </source>
</evidence>
<reference evidence="1 2" key="1">
    <citation type="submission" date="2022-01" db="EMBL/GenBank/DDBJ databases">
        <title>Whole genome-based taxonomy of the Shewanellaceae.</title>
        <authorList>
            <person name="Martin-Rodriguez A.J."/>
        </authorList>
    </citation>
    <scope>NUCLEOTIDE SEQUENCE [LARGE SCALE GENOMIC DNA]</scope>
    <source>
        <strain evidence="1 2">DSM 17177</strain>
    </source>
</reference>
<gene>
    <name evidence="1" type="primary">hcp</name>
    <name evidence="1" type="ORF">L2764_02955</name>
</gene>